<evidence type="ECO:0000313" key="5">
    <source>
        <dbReference type="Proteomes" id="UP000434957"/>
    </source>
</evidence>
<keyword evidence="5" id="KW-1185">Reference proteome</keyword>
<evidence type="ECO:0000313" key="3">
    <source>
        <dbReference type="EMBL" id="KAE9283979.1"/>
    </source>
</evidence>
<reference evidence="3 5" key="1">
    <citation type="submission" date="2018-08" db="EMBL/GenBank/DDBJ databases">
        <title>Genomic investigation of the strawberry pathogen Phytophthora fragariae indicates pathogenicity is determined by transcriptional variation in three key races.</title>
        <authorList>
            <person name="Adams T.M."/>
            <person name="Armitage A.D."/>
            <person name="Sobczyk M.K."/>
            <person name="Bates H.J."/>
            <person name="Dunwell J.M."/>
            <person name="Nellist C.F."/>
            <person name="Harrison R.J."/>
        </authorList>
    </citation>
    <scope>NUCLEOTIDE SEQUENCE [LARGE SCALE GENOMIC DNA]</scope>
    <source>
        <strain evidence="2 4">SCRP249</strain>
        <strain evidence="1 6">SCRP324</strain>
        <strain evidence="3 5">SCRP333</strain>
    </source>
</reference>
<organism evidence="3 5">
    <name type="scientific">Phytophthora rubi</name>
    <dbReference type="NCBI Taxonomy" id="129364"/>
    <lineage>
        <taxon>Eukaryota</taxon>
        <taxon>Sar</taxon>
        <taxon>Stramenopiles</taxon>
        <taxon>Oomycota</taxon>
        <taxon>Peronosporomycetes</taxon>
        <taxon>Peronosporales</taxon>
        <taxon>Peronosporaceae</taxon>
        <taxon>Phytophthora</taxon>
    </lineage>
</organism>
<evidence type="ECO:0000313" key="4">
    <source>
        <dbReference type="Proteomes" id="UP000429607"/>
    </source>
</evidence>
<accession>A0A6A4C5B5</accession>
<evidence type="ECO:0000313" key="1">
    <source>
        <dbReference type="EMBL" id="KAE8974276.1"/>
    </source>
</evidence>
<evidence type="ECO:0000313" key="2">
    <source>
        <dbReference type="EMBL" id="KAE8975366.1"/>
    </source>
</evidence>
<gene>
    <name evidence="2" type="ORF">PR001_g25728</name>
    <name evidence="1" type="ORF">PR002_g25964</name>
    <name evidence="3" type="ORF">PR003_g26982</name>
</gene>
<sequence length="52" mass="5747">MCGLFPYHPGWGSCPAALFTYHPVQAATIEFPCQNKSECLLSHTISRESTSM</sequence>
<comment type="caution">
    <text evidence="3">The sequence shown here is derived from an EMBL/GenBank/DDBJ whole genome shotgun (WGS) entry which is preliminary data.</text>
</comment>
<proteinExistence type="predicted"/>
<protein>
    <submittedName>
        <fullName evidence="3">Uncharacterized protein</fullName>
    </submittedName>
</protein>
<evidence type="ECO:0000313" key="6">
    <source>
        <dbReference type="Proteomes" id="UP000435112"/>
    </source>
</evidence>
<dbReference type="EMBL" id="QXFV01003600">
    <property type="protein sequence ID" value="KAE8975366.1"/>
    <property type="molecule type" value="Genomic_DNA"/>
</dbReference>
<name>A0A6A4C5B5_9STRA</name>
<dbReference type="EMBL" id="QXFT01003629">
    <property type="protein sequence ID" value="KAE9283979.1"/>
    <property type="molecule type" value="Genomic_DNA"/>
</dbReference>
<dbReference type="EMBL" id="QXFU01003578">
    <property type="protein sequence ID" value="KAE8974276.1"/>
    <property type="molecule type" value="Genomic_DNA"/>
</dbReference>
<dbReference type="AlphaFoldDB" id="A0A6A4C5B5"/>
<dbReference type="Proteomes" id="UP000429607">
    <property type="component" value="Unassembled WGS sequence"/>
</dbReference>
<dbReference type="Proteomes" id="UP000435112">
    <property type="component" value="Unassembled WGS sequence"/>
</dbReference>
<dbReference type="Proteomes" id="UP000434957">
    <property type="component" value="Unassembled WGS sequence"/>
</dbReference>